<dbReference type="AlphaFoldDB" id="A0A0V1GS50"/>
<proteinExistence type="predicted"/>
<reference evidence="1 2" key="1">
    <citation type="submission" date="2015-01" db="EMBL/GenBank/DDBJ databases">
        <title>Evolution of Trichinella species and genotypes.</title>
        <authorList>
            <person name="Korhonen P.K."/>
            <person name="Edoardo P."/>
            <person name="Giuseppe L.R."/>
            <person name="Gasser R.B."/>
        </authorList>
    </citation>
    <scope>NUCLEOTIDE SEQUENCE [LARGE SCALE GENOMIC DNA]</scope>
    <source>
        <strain evidence="1">ISS1029</strain>
    </source>
</reference>
<keyword evidence="2" id="KW-1185">Reference proteome</keyword>
<sequence>MASKVRTMPILMCRKVATLKLSWNEARMLAIYDVFDEVA</sequence>
<dbReference type="Proteomes" id="UP000055024">
    <property type="component" value="Unassembled WGS sequence"/>
</dbReference>
<evidence type="ECO:0000313" key="2">
    <source>
        <dbReference type="Proteomes" id="UP000055024"/>
    </source>
</evidence>
<accession>A0A0V1GS50</accession>
<dbReference type="EMBL" id="JYDP01000360">
    <property type="protein sequence ID" value="KRZ00975.1"/>
    <property type="molecule type" value="Genomic_DNA"/>
</dbReference>
<organism evidence="1 2">
    <name type="scientific">Trichinella zimbabwensis</name>
    <dbReference type="NCBI Taxonomy" id="268475"/>
    <lineage>
        <taxon>Eukaryota</taxon>
        <taxon>Metazoa</taxon>
        <taxon>Ecdysozoa</taxon>
        <taxon>Nematoda</taxon>
        <taxon>Enoplea</taxon>
        <taxon>Dorylaimia</taxon>
        <taxon>Trichinellida</taxon>
        <taxon>Trichinellidae</taxon>
        <taxon>Trichinella</taxon>
    </lineage>
</organism>
<gene>
    <name evidence="1" type="ORF">T11_2336</name>
</gene>
<protein>
    <submittedName>
        <fullName evidence="1">Uncharacterized protein</fullName>
    </submittedName>
</protein>
<comment type="caution">
    <text evidence="1">The sequence shown here is derived from an EMBL/GenBank/DDBJ whole genome shotgun (WGS) entry which is preliminary data.</text>
</comment>
<name>A0A0V1GS50_9BILA</name>
<evidence type="ECO:0000313" key="1">
    <source>
        <dbReference type="EMBL" id="KRZ00975.1"/>
    </source>
</evidence>